<name>A0A1X7J0K3_9BURK</name>
<dbReference type="InterPro" id="IPR021333">
    <property type="entry name" value="DUF2946"/>
</dbReference>
<evidence type="ECO:0000313" key="3">
    <source>
        <dbReference type="EMBL" id="SMG20991.1"/>
    </source>
</evidence>
<feature type="chain" id="PRO_5013344522" description="DUF2946 domain-containing protein" evidence="2">
    <location>
        <begin position="33"/>
        <end position="169"/>
    </location>
</feature>
<feature type="compositionally biased region" description="Low complexity" evidence="1">
    <location>
        <begin position="73"/>
        <end position="98"/>
    </location>
</feature>
<accession>A0A1X7J0K3</accession>
<feature type="region of interest" description="Disordered" evidence="1">
    <location>
        <begin position="71"/>
        <end position="108"/>
    </location>
</feature>
<gene>
    <name evidence="3" type="ORF">SAMN06265784_10237</name>
</gene>
<evidence type="ECO:0000256" key="2">
    <source>
        <dbReference type="SAM" id="SignalP"/>
    </source>
</evidence>
<evidence type="ECO:0000313" key="4">
    <source>
        <dbReference type="Proteomes" id="UP000193228"/>
    </source>
</evidence>
<dbReference type="AlphaFoldDB" id="A0A1X7J0K3"/>
<dbReference type="OrthoDB" id="8538365at2"/>
<organism evidence="3 4">
    <name type="scientific">Paraburkholderia susongensis</name>
    <dbReference type="NCBI Taxonomy" id="1515439"/>
    <lineage>
        <taxon>Bacteria</taxon>
        <taxon>Pseudomonadati</taxon>
        <taxon>Pseudomonadota</taxon>
        <taxon>Betaproteobacteria</taxon>
        <taxon>Burkholderiales</taxon>
        <taxon>Burkholderiaceae</taxon>
        <taxon>Paraburkholderia</taxon>
    </lineage>
</organism>
<keyword evidence="4" id="KW-1185">Reference proteome</keyword>
<feature type="signal peptide" evidence="2">
    <location>
        <begin position="1"/>
        <end position="32"/>
    </location>
</feature>
<protein>
    <recommendedName>
        <fullName evidence="5">DUF2946 domain-containing protein</fullName>
    </recommendedName>
</protein>
<proteinExistence type="predicted"/>
<dbReference type="Pfam" id="PF11162">
    <property type="entry name" value="DUF2946"/>
    <property type="match status" value="1"/>
</dbReference>
<dbReference type="EMBL" id="FXAT01000002">
    <property type="protein sequence ID" value="SMG20991.1"/>
    <property type="molecule type" value="Genomic_DNA"/>
</dbReference>
<reference evidence="4" key="1">
    <citation type="submission" date="2017-04" db="EMBL/GenBank/DDBJ databases">
        <authorList>
            <person name="Varghese N."/>
            <person name="Submissions S."/>
        </authorList>
    </citation>
    <scope>NUCLEOTIDE SEQUENCE [LARGE SCALE GENOMIC DNA]</scope>
    <source>
        <strain evidence="4">LMG 29540</strain>
    </source>
</reference>
<dbReference type="Proteomes" id="UP000193228">
    <property type="component" value="Unassembled WGS sequence"/>
</dbReference>
<sequence length="169" mass="17770">MFNRLHLKIGSWLGLAAILMAALAPTISHTLAAHVDDAVMSAALCRAASMDATDAMDDMSAMQSTSPMRMQMPAQDAAPQDTHATADTADAADTPAAPGDSPSKHTQMSDGDACGYCSLLAHLPVMPSVETLFVTAVRARQQSATARFESVRRVAPLTFAQPRAPPFTS</sequence>
<evidence type="ECO:0000256" key="1">
    <source>
        <dbReference type="SAM" id="MobiDB-lite"/>
    </source>
</evidence>
<evidence type="ECO:0008006" key="5">
    <source>
        <dbReference type="Google" id="ProtNLM"/>
    </source>
</evidence>
<keyword evidence="2" id="KW-0732">Signal</keyword>
<dbReference type="STRING" id="1515439.SAMN06265784_10237"/>